<comment type="function">
    <text evidence="19">RNA-dependent RNA polymerase, which is responsible for the replication and transcription of the viral RNA genome using antigenomic RNA as an intermediate. During transcription, synthesizes subgenomic RNAs and assures their capping by a cap-snatching mechanism, which involves the endonuclease activity cleaving the host capped pre-mRNAs. These short capped RNAs are then used as primers for viral transcription. The 3'-end of subgenomic mRNAs molecules are not polyadenylated. During replication, the polymerase binds the 5' and 3' vRNA extremities at distinct sites. In turn, significant conformational changes occur in the polymerase and in vRNA to initiate active RNA synthesis. As a consequence of the use of the same enzyme for both transcription and replication, these mechanisms need to be well coordinated.</text>
</comment>
<keyword evidence="12" id="KW-0946">Virion</keyword>
<organism evidence="21">
    <name type="scientific">Bonden virus</name>
    <dbReference type="NCBI Taxonomy" id="2739779"/>
    <lineage>
        <taxon>Viruses</taxon>
        <taxon>Riboviria</taxon>
        <taxon>Orthornavirae</taxon>
        <taxon>Negarnaviricota</taxon>
        <taxon>Polyploviricotina</taxon>
        <taxon>Ellioviricetes</taxon>
        <taxon>Bunyavirales</taxon>
    </lineage>
</organism>
<dbReference type="EMBL" id="MN830227">
    <property type="protein sequence ID" value="QKK82907.1"/>
    <property type="molecule type" value="Genomic_RNA"/>
</dbReference>
<keyword evidence="21" id="KW-0696">RNA-directed RNA polymerase</keyword>
<evidence type="ECO:0000256" key="3">
    <source>
        <dbReference type="ARBA" id="ARBA00004136"/>
    </source>
</evidence>
<evidence type="ECO:0000256" key="9">
    <source>
        <dbReference type="ARBA" id="ARBA00022801"/>
    </source>
</evidence>
<dbReference type="InterPro" id="IPR022531">
    <property type="entry name" value="L_PA-C-like"/>
</dbReference>
<name>A0A859D0Q0_9VIRU</name>
<dbReference type="InterPro" id="IPR007322">
    <property type="entry name" value="RNA_pol_bunyavir"/>
</dbReference>
<dbReference type="InterPro" id="IPR029124">
    <property type="entry name" value="L_protein_N"/>
</dbReference>
<evidence type="ECO:0000256" key="12">
    <source>
        <dbReference type="ARBA" id="ARBA00022844"/>
    </source>
</evidence>
<evidence type="ECO:0000256" key="5">
    <source>
        <dbReference type="ARBA" id="ARBA00004452"/>
    </source>
</evidence>
<dbReference type="InterPro" id="IPR007099">
    <property type="entry name" value="RNA-dir_pol_NSvirus"/>
</dbReference>
<comment type="cofactor">
    <cofactor evidence="1">
        <name>Mn(2+)</name>
        <dbReference type="ChEBI" id="CHEBI:29035"/>
    </cofactor>
</comment>
<dbReference type="GO" id="GO:0039694">
    <property type="term" value="P:viral RNA genome replication"/>
    <property type="evidence" value="ECO:0007669"/>
    <property type="project" value="InterPro"/>
</dbReference>
<evidence type="ECO:0000313" key="21">
    <source>
        <dbReference type="EMBL" id="QKK82907.1"/>
    </source>
</evidence>
<keyword evidence="10" id="KW-1040">Host Golgi apparatus</keyword>
<dbReference type="GO" id="GO:0044177">
    <property type="term" value="C:host cell Golgi apparatus"/>
    <property type="evidence" value="ECO:0007669"/>
    <property type="project" value="UniProtKB-SubCell"/>
</dbReference>
<comment type="similarity">
    <text evidence="18">Belongs to the Bunyavirales RNA polymerase family.</text>
</comment>
<evidence type="ECO:0000256" key="11">
    <source>
        <dbReference type="ARBA" id="ARBA00022842"/>
    </source>
</evidence>
<keyword evidence="21" id="KW-0548">Nucleotidyltransferase</keyword>
<evidence type="ECO:0000256" key="1">
    <source>
        <dbReference type="ARBA" id="ARBA00001936"/>
    </source>
</evidence>
<dbReference type="GO" id="GO:0016787">
    <property type="term" value="F:hydrolase activity"/>
    <property type="evidence" value="ECO:0007669"/>
    <property type="project" value="UniProtKB-KW"/>
</dbReference>
<feature type="domain" description="RdRp catalytic" evidence="20">
    <location>
        <begin position="1039"/>
        <end position="1235"/>
    </location>
</feature>
<dbReference type="Pfam" id="PF15518">
    <property type="entry name" value="L_protein_N"/>
    <property type="match status" value="1"/>
</dbReference>
<evidence type="ECO:0000256" key="4">
    <source>
        <dbReference type="ARBA" id="ARBA00004328"/>
    </source>
</evidence>
<dbReference type="Pfam" id="PF12603">
    <property type="entry name" value="L_PA-C-like"/>
    <property type="match status" value="1"/>
</dbReference>
<reference evidence="21" key="1">
    <citation type="submission" date="2019-12" db="EMBL/GenBank/DDBJ databases">
        <authorList>
            <person name="Pettersson J.H.O."/>
            <person name="Olsen B."/>
            <person name="Holmes E.C."/>
        </authorList>
    </citation>
    <scope>NUCLEOTIDE SEQUENCE</scope>
    <source>
        <strain evidence="21">OTU28.IU17</strain>
    </source>
</reference>
<dbReference type="GO" id="GO:0044423">
    <property type="term" value="C:virion component"/>
    <property type="evidence" value="ECO:0007669"/>
    <property type="project" value="UniProtKB-KW"/>
</dbReference>
<evidence type="ECO:0000256" key="2">
    <source>
        <dbReference type="ARBA" id="ARBA00001946"/>
    </source>
</evidence>
<reference evidence="21" key="2">
    <citation type="journal article" name="PLoS Pathog.">
        <title>Circumpolar diversification of the Ixodes uriae tick virome.</title>
        <authorList>
            <person name="Pettersson J.H."/>
            <person name="Ellstrom P."/>
            <person name="Ling J."/>
            <person name="Nilsson I."/>
            <person name="Bergstrom S."/>
            <person name="Gonzalez-Acuna D."/>
            <person name="Olsen B."/>
            <person name="Holmes E.C."/>
        </authorList>
    </citation>
    <scope>NUCLEOTIDE SEQUENCE</scope>
    <source>
        <strain evidence="21">OTU28.IU17</strain>
    </source>
</reference>
<evidence type="ECO:0000259" key="20">
    <source>
        <dbReference type="PROSITE" id="PS50525"/>
    </source>
</evidence>
<evidence type="ECO:0000256" key="7">
    <source>
        <dbReference type="ARBA" id="ARBA00018602"/>
    </source>
</evidence>
<evidence type="ECO:0000256" key="10">
    <source>
        <dbReference type="ARBA" id="ARBA00022812"/>
    </source>
</evidence>
<comment type="cofactor">
    <cofactor evidence="2">
        <name>Mg(2+)</name>
        <dbReference type="ChEBI" id="CHEBI:18420"/>
    </cofactor>
</comment>
<comment type="subcellular location">
    <subcellularLocation>
        <location evidence="3">Host Golgi apparatus</location>
    </subcellularLocation>
    <subcellularLocation>
        <location evidence="5">Host endoplasmic reticulum-Golgi intermediate compartment</location>
    </subcellularLocation>
    <subcellularLocation>
        <location evidence="4">Virion</location>
    </subcellularLocation>
</comment>
<keyword evidence="14" id="KW-0464">Manganese</keyword>
<evidence type="ECO:0000256" key="14">
    <source>
        <dbReference type="ARBA" id="ARBA00023211"/>
    </source>
</evidence>
<keyword evidence="9" id="KW-0378">Hydrolase</keyword>
<sequence>MELDALINEDRAHRAIAPRDSNLSELIRRFNDSFMTSEGTSLRSGELYIPSLEHIILPPAEQMKLMTNCCIPSFSVSVDMETGDQKIVFEDVPDEVMSAFSGTLTTYEVSSKTHRFVHDFTFAHIATDMDVKISQILGKVGDCGDDLSPDILDLDPERNVTLIEFTTTRSTTISSIREAFKEKAAKYQPALSKRGDKYNRLLYGVIVVSPNRVMTNLPLSQEEVNVLCLRMNTAIEISKQLLNYTMEPDISDRKARDRERVKKGLSEMKVDWNLTEKAFPHYTKEVYLAALNKPSMRNVLRCLKDTEQVTSRMMKEKVFHDLGRISNEQAIIENNVRQERELKTYWEGRIEEETQETLKAGRHEKGAKAPIHSSGKSIIGIPFWVLENGTGSTSLKITPKIVETDLPYIGESHEDVVFKMIERAVMEVNKCKSIRFMESKETQERIAHEVLPEGAKEDLRRQRREYRRVVLQSTEEEKIELAKLGIDGKTYRDHPDVRMHRKEKQRPFSIDMDVSEIDQFLEECQSIFFTTTSLADTQYDFCETMIALAKKAYSIHGEEVGHEWLDFLRIWMESNIGRWCNFVSALGCELAAAMKQNVKRDEYIFKKLKDWDVFVLVKSTQSSKHTYFSLMCYNDSLADVEAVQGDIFKKYKTNGTISWTDFHSVNNHKLTNWVKCEPNMLSLIGYWINFFGSNIVDVDLADTESSNVEECWKMFALTLMISLEDKAVTEQIITLSRYVIMEGFVSYPMLPNPTKMLKKIPRVFRSRLQVWLHNRLLYSMRRVADKPFQLVRDGEGTKWDNLFNMFTGTVLKEPMQLISLFYIGYLKNKDESAQGNAGGAMAEKIIEPELKLPSDPTNLGLGDPLLENIKFLEFHRSLCMMMTDCGMDLLKVMYGEGFRERIEEAILDALSELNLENLATLKASSNFAPHLERDDPKTTYKRRKAVEAVRPLMDHGVHVFEVLEMCLKVVEGKGAMHIDLFKKAQHSSIREIYVLAFEERVVQSALECISRAICGLFPSETLTHPRQKAEIPSQHFRESIKACGKDHITVGTSDDAAQWNQGHMVTKFMQMLVRMTPTYMHSFIIRGLSMFDCKKMRMDEATLRALRNARVEGFRAPIMEAMRKRYYGLPGSEDFKVTEPYSTFIRTSSGMMQGILHYTSSLWHTLLQEFLRGYFQKKMTALKFGNKKPHVSVMQSSDDSAVLVSFPKVSEYDDSQAMYTVAWLFEYKKHIGKLMGIYPSEKCTSNTLSLVEFNSEFYFHSDIVRPLFRWISAVNTISEADSLAARQEEMSSNLTAVVSGGGGFSLTAVCQLSQMLLHYRTLGSGSTSVFPGYVNHLLRMPDPSLGFFLLDHPFMAGVMGFKYNLYLTVKKTPVGKKYGAILDSIESCNPQRLAAGKSERTLQITTSGSLVQSTCIHFGKKDKWMALIKKLSLPVDWRETLDKFPESLYTTPKTKEDLLLRIAVKMHSPGVISSLSTNDATVRIVSSSVYILVYRIMTDLLSWYKTSDPLPERTSLLKNVSEQELLYGDHAPATMEQLHILFPNSADYEYAEDVGGRFQEVVFIPSERTRRICSTINLTDTEEIYTVNPSTLAAYKWFGQRPKMNIGDDLLESGWRLLVSNVKWMKDTPEETLASSPFAHHTEIKTFLMNLTLKQRNVVISGAPVKKTGGLSNLVTVMCENHAPGKKIPNQYDVEKAQLSSGVRLVMHTVYYILNGPFTIPTKIGSITKVLRECLDITTIKTSRVSRRNILHAMQGLVRGEDVESIVQKITFARLGLIGGFTVRQKIVEDSDGRKHYVGVGVWEGRFQETSFRMYFWCAAIREPNVLLKVVMSDVTHKPQVLSCVSEICRAAGITNPEVYREPNLMPRRSSSELEMFRIIDFKEENLRVMKGAVGVLDRNLEWKITAEQISDLKLDVRGRTLSIKASMKHGQGRTRGEITLVSYLANKNDVLTNTPLASELTSTKTFSKEPTKSWIRAGSLSLTTVSTIISGITEGKKLPGYDHAEFRKMLTHCLNSSLSRQGIYVTQAGTPISQELPDWAPTKEEIWREAFLPCIEDMNIFRTAAAGNPATEETLEEATSAAAQIDIMAGLLPDIASNPNRYFPQGLITDDTSFGSRPDIEGSPVESRDHPWLDAFVSTAMVAMGRKDLLKLIHERQYHSENRELAMMIKVLRQEENVPYHTVSRELPVQATGEDVEVFEELG</sequence>
<protein>
    <recommendedName>
        <fullName evidence="7">RNA-directed RNA polymerase L</fullName>
        <ecNumber evidence="6">2.7.7.48</ecNumber>
    </recommendedName>
    <alternativeName>
        <fullName evidence="15">Large structural protein</fullName>
    </alternativeName>
    <alternativeName>
        <fullName evidence="17">Replicase</fullName>
    </alternativeName>
    <alternativeName>
        <fullName evidence="16">Transcriptase</fullName>
    </alternativeName>
</protein>
<keyword evidence="13" id="KW-1038">Host endoplasmic reticulum</keyword>
<keyword evidence="8" id="KW-0808">Transferase</keyword>
<dbReference type="EC" id="2.7.7.48" evidence="6"/>
<evidence type="ECO:0000256" key="8">
    <source>
        <dbReference type="ARBA" id="ARBA00022679"/>
    </source>
</evidence>
<dbReference type="PROSITE" id="PS50525">
    <property type="entry name" value="RDRP_SSRNA_NEG_SEG"/>
    <property type="match status" value="1"/>
</dbReference>
<dbReference type="Pfam" id="PF04196">
    <property type="entry name" value="Bunya_RdRp"/>
    <property type="match status" value="1"/>
</dbReference>
<evidence type="ECO:0000256" key="6">
    <source>
        <dbReference type="ARBA" id="ARBA00012494"/>
    </source>
</evidence>
<dbReference type="GO" id="GO:0006351">
    <property type="term" value="P:DNA-templated transcription"/>
    <property type="evidence" value="ECO:0007669"/>
    <property type="project" value="InterPro"/>
</dbReference>
<keyword evidence="11" id="KW-0460">Magnesium</keyword>
<accession>A0A859D0Q0</accession>
<dbReference type="GO" id="GO:0044172">
    <property type="term" value="C:host cell endoplasmic reticulum-Golgi intermediate compartment"/>
    <property type="evidence" value="ECO:0007669"/>
    <property type="project" value="UniProtKB-SubCell"/>
</dbReference>
<evidence type="ECO:0000256" key="15">
    <source>
        <dbReference type="ARBA" id="ARBA00030285"/>
    </source>
</evidence>
<proteinExistence type="inferred from homology"/>
<evidence type="ECO:0000256" key="13">
    <source>
        <dbReference type="ARBA" id="ARBA00023184"/>
    </source>
</evidence>
<evidence type="ECO:0000256" key="16">
    <source>
        <dbReference type="ARBA" id="ARBA00030436"/>
    </source>
</evidence>
<evidence type="ECO:0000256" key="18">
    <source>
        <dbReference type="ARBA" id="ARBA00034123"/>
    </source>
</evidence>
<dbReference type="GO" id="GO:0003968">
    <property type="term" value="F:RNA-directed RNA polymerase activity"/>
    <property type="evidence" value="ECO:0007669"/>
    <property type="project" value="UniProtKB-KW"/>
</dbReference>
<evidence type="ECO:0000256" key="19">
    <source>
        <dbReference type="ARBA" id="ARBA00046037"/>
    </source>
</evidence>
<evidence type="ECO:0000256" key="17">
    <source>
        <dbReference type="ARBA" id="ARBA00031012"/>
    </source>
</evidence>